<comment type="caution">
    <text evidence="2">The sequence shown here is derived from an EMBL/GenBank/DDBJ whole genome shotgun (WGS) entry which is preliminary data.</text>
</comment>
<protein>
    <submittedName>
        <fullName evidence="2">Uncharacterized protein</fullName>
    </submittedName>
</protein>
<dbReference type="EMBL" id="SRLO01000119">
    <property type="protein sequence ID" value="TNN74013.1"/>
    <property type="molecule type" value="Genomic_DNA"/>
</dbReference>
<evidence type="ECO:0000313" key="3">
    <source>
        <dbReference type="Proteomes" id="UP000314294"/>
    </source>
</evidence>
<keyword evidence="3" id="KW-1185">Reference proteome</keyword>
<evidence type="ECO:0000256" key="1">
    <source>
        <dbReference type="SAM" id="MobiDB-lite"/>
    </source>
</evidence>
<name>A0A4Z2IA52_9TELE</name>
<gene>
    <name evidence="2" type="ORF">EYF80_015834</name>
</gene>
<dbReference type="OrthoDB" id="9950870at2759"/>
<dbReference type="Proteomes" id="UP000314294">
    <property type="component" value="Unassembled WGS sequence"/>
</dbReference>
<proteinExistence type="predicted"/>
<dbReference type="AlphaFoldDB" id="A0A4Z2IA52"/>
<organism evidence="2 3">
    <name type="scientific">Liparis tanakae</name>
    <name type="common">Tanaka's snailfish</name>
    <dbReference type="NCBI Taxonomy" id="230148"/>
    <lineage>
        <taxon>Eukaryota</taxon>
        <taxon>Metazoa</taxon>
        <taxon>Chordata</taxon>
        <taxon>Craniata</taxon>
        <taxon>Vertebrata</taxon>
        <taxon>Euteleostomi</taxon>
        <taxon>Actinopterygii</taxon>
        <taxon>Neopterygii</taxon>
        <taxon>Teleostei</taxon>
        <taxon>Neoteleostei</taxon>
        <taxon>Acanthomorphata</taxon>
        <taxon>Eupercaria</taxon>
        <taxon>Perciformes</taxon>
        <taxon>Cottioidei</taxon>
        <taxon>Cottales</taxon>
        <taxon>Liparidae</taxon>
        <taxon>Liparis</taxon>
    </lineage>
</organism>
<sequence>MAQKKKKKKKKSSATGRDGTWTEHALCRPFGGGMYERHRRRYSFCAKGERTVDVVLIKIQRERDVFCPETNTVTTCTDVNPDIGECVSVCLLHRDKDGVRVPAEPDDGVFKRPQVPPCVGHRDKGVGVSRTSTDDASTRRALSPTEGALPVGTPDAVTPRSSRLSWKSETEDRGKACRLVFYVSQQKQFFDFQYDSRNVFTFNNKKRQIV</sequence>
<evidence type="ECO:0000313" key="2">
    <source>
        <dbReference type="EMBL" id="TNN74013.1"/>
    </source>
</evidence>
<accession>A0A4Z2IA52</accession>
<reference evidence="2 3" key="1">
    <citation type="submission" date="2019-03" db="EMBL/GenBank/DDBJ databases">
        <title>First draft genome of Liparis tanakae, snailfish: a comprehensive survey of snailfish specific genes.</title>
        <authorList>
            <person name="Kim W."/>
            <person name="Song I."/>
            <person name="Jeong J.-H."/>
            <person name="Kim D."/>
            <person name="Kim S."/>
            <person name="Ryu S."/>
            <person name="Song J.Y."/>
            <person name="Lee S.K."/>
        </authorList>
    </citation>
    <scope>NUCLEOTIDE SEQUENCE [LARGE SCALE GENOMIC DNA]</scope>
    <source>
        <tissue evidence="2">Muscle</tissue>
    </source>
</reference>
<feature type="region of interest" description="Disordered" evidence="1">
    <location>
        <begin position="121"/>
        <end position="168"/>
    </location>
</feature>